<name>A0AA86VF66_9FABA</name>
<sequence length="63" mass="7042">MKVKKVEELVLHFSTSDIVVALVEAYKVCLDQQNSEMVVVVSPPFVPTSRDISNVYASGREKM</sequence>
<evidence type="ECO:0000313" key="2">
    <source>
        <dbReference type="Proteomes" id="UP001189624"/>
    </source>
</evidence>
<proteinExistence type="predicted"/>
<reference evidence="1" key="1">
    <citation type="submission" date="2023-10" db="EMBL/GenBank/DDBJ databases">
        <authorList>
            <person name="Domelevo Entfellner J.-B."/>
        </authorList>
    </citation>
    <scope>NUCLEOTIDE SEQUENCE</scope>
</reference>
<dbReference type="Gramene" id="rna-AYBTSS11_LOCUS8822">
    <property type="protein sequence ID" value="CAJ1938847.1"/>
    <property type="gene ID" value="gene-AYBTSS11_LOCUS8822"/>
</dbReference>
<organism evidence="1 2">
    <name type="scientific">Sphenostylis stenocarpa</name>
    <dbReference type="NCBI Taxonomy" id="92480"/>
    <lineage>
        <taxon>Eukaryota</taxon>
        <taxon>Viridiplantae</taxon>
        <taxon>Streptophyta</taxon>
        <taxon>Embryophyta</taxon>
        <taxon>Tracheophyta</taxon>
        <taxon>Spermatophyta</taxon>
        <taxon>Magnoliopsida</taxon>
        <taxon>eudicotyledons</taxon>
        <taxon>Gunneridae</taxon>
        <taxon>Pentapetalae</taxon>
        <taxon>rosids</taxon>
        <taxon>fabids</taxon>
        <taxon>Fabales</taxon>
        <taxon>Fabaceae</taxon>
        <taxon>Papilionoideae</taxon>
        <taxon>50 kb inversion clade</taxon>
        <taxon>NPAAA clade</taxon>
        <taxon>indigoferoid/millettioid clade</taxon>
        <taxon>Phaseoleae</taxon>
        <taxon>Sphenostylis</taxon>
    </lineage>
</organism>
<protein>
    <submittedName>
        <fullName evidence="1">Uncharacterized protein</fullName>
    </submittedName>
</protein>
<dbReference type="Proteomes" id="UP001189624">
    <property type="component" value="Chromosome 3"/>
</dbReference>
<dbReference type="EMBL" id="OY731400">
    <property type="protein sequence ID" value="CAJ1938847.1"/>
    <property type="molecule type" value="Genomic_DNA"/>
</dbReference>
<dbReference type="AlphaFoldDB" id="A0AA86VF66"/>
<feature type="non-terminal residue" evidence="1">
    <location>
        <position position="63"/>
    </location>
</feature>
<keyword evidence="2" id="KW-1185">Reference proteome</keyword>
<gene>
    <name evidence="1" type="ORF">AYBTSS11_LOCUS8822</name>
</gene>
<evidence type="ECO:0000313" key="1">
    <source>
        <dbReference type="EMBL" id="CAJ1938847.1"/>
    </source>
</evidence>
<accession>A0AA86VF66</accession>